<sequence>MVGSATICVFVSCLLAANFLILENLKTFHLHFASFLLSTCLCRWSPSLYKTYHVIIHNSLICFFFCNQSG</sequence>
<proteinExistence type="predicted"/>
<gene>
    <name evidence="1" type="ORF">BGW36DRAFT_172693</name>
</gene>
<accession>A0AAD4KSB9</accession>
<evidence type="ECO:0000313" key="1">
    <source>
        <dbReference type="EMBL" id="KAH8697693.1"/>
    </source>
</evidence>
<dbReference type="RefSeq" id="XP_046072394.1">
    <property type="nucleotide sequence ID" value="XM_046209663.1"/>
</dbReference>
<name>A0AAD4KSB9_9EURO</name>
<protein>
    <submittedName>
        <fullName evidence="1">Uncharacterized protein</fullName>
    </submittedName>
</protein>
<keyword evidence="2" id="KW-1185">Reference proteome</keyword>
<dbReference type="Proteomes" id="UP001201262">
    <property type="component" value="Unassembled WGS sequence"/>
</dbReference>
<organism evidence="1 2">
    <name type="scientific">Talaromyces proteolyticus</name>
    <dbReference type="NCBI Taxonomy" id="1131652"/>
    <lineage>
        <taxon>Eukaryota</taxon>
        <taxon>Fungi</taxon>
        <taxon>Dikarya</taxon>
        <taxon>Ascomycota</taxon>
        <taxon>Pezizomycotina</taxon>
        <taxon>Eurotiomycetes</taxon>
        <taxon>Eurotiomycetidae</taxon>
        <taxon>Eurotiales</taxon>
        <taxon>Trichocomaceae</taxon>
        <taxon>Talaromyces</taxon>
        <taxon>Talaromyces sect. Bacilispori</taxon>
    </lineage>
</organism>
<comment type="caution">
    <text evidence="1">The sequence shown here is derived from an EMBL/GenBank/DDBJ whole genome shotgun (WGS) entry which is preliminary data.</text>
</comment>
<reference evidence="1" key="1">
    <citation type="submission" date="2021-12" db="EMBL/GenBank/DDBJ databases">
        <title>Convergent genome expansion in fungi linked to evolution of root-endophyte symbiosis.</title>
        <authorList>
            <consortium name="DOE Joint Genome Institute"/>
            <person name="Ke Y.-H."/>
            <person name="Bonito G."/>
            <person name="Liao H.-L."/>
            <person name="Looney B."/>
            <person name="Rojas-Flechas A."/>
            <person name="Nash J."/>
            <person name="Hameed K."/>
            <person name="Schadt C."/>
            <person name="Martin F."/>
            <person name="Crous P.W."/>
            <person name="Miettinen O."/>
            <person name="Magnuson J.K."/>
            <person name="Labbe J."/>
            <person name="Jacobson D."/>
            <person name="Doktycz M.J."/>
            <person name="Veneault-Fourrey C."/>
            <person name="Kuo A."/>
            <person name="Mondo S."/>
            <person name="Calhoun S."/>
            <person name="Riley R."/>
            <person name="Ohm R."/>
            <person name="LaButti K."/>
            <person name="Andreopoulos B."/>
            <person name="Pangilinan J."/>
            <person name="Nolan M."/>
            <person name="Tritt A."/>
            <person name="Clum A."/>
            <person name="Lipzen A."/>
            <person name="Daum C."/>
            <person name="Barry K."/>
            <person name="Grigoriev I.V."/>
            <person name="Vilgalys R."/>
        </authorList>
    </citation>
    <scope>NUCLEOTIDE SEQUENCE</scope>
    <source>
        <strain evidence="1">PMI_201</strain>
    </source>
</reference>
<evidence type="ECO:0000313" key="2">
    <source>
        <dbReference type="Proteomes" id="UP001201262"/>
    </source>
</evidence>
<dbReference type="GeneID" id="70239950"/>
<dbReference type="EMBL" id="JAJTJA010000006">
    <property type="protein sequence ID" value="KAH8697693.1"/>
    <property type="molecule type" value="Genomic_DNA"/>
</dbReference>
<dbReference type="AlphaFoldDB" id="A0AAD4KSB9"/>